<dbReference type="PANTHER" id="PTHR21237:SF23">
    <property type="entry name" value="GRPE PROTEIN HOMOLOG, MITOCHONDRIAL"/>
    <property type="match status" value="1"/>
</dbReference>
<comment type="similarity">
    <text evidence="1 4">Belongs to the GrpE family.</text>
</comment>
<proteinExistence type="inferred from homology"/>
<dbReference type="Proteomes" id="UP001642484">
    <property type="component" value="Unassembled WGS sequence"/>
</dbReference>
<evidence type="ECO:0000313" key="6">
    <source>
        <dbReference type="Proteomes" id="UP001642484"/>
    </source>
</evidence>
<keyword evidence="2 3" id="KW-0143">Chaperone</keyword>
<dbReference type="Gene3D" id="2.30.22.10">
    <property type="entry name" value="Head domain of nucleotide exchange factor GrpE"/>
    <property type="match status" value="1"/>
</dbReference>
<dbReference type="SUPFAM" id="SSF58014">
    <property type="entry name" value="Coiled-coil domain of nucleotide exchange factor GrpE"/>
    <property type="match status" value="1"/>
</dbReference>
<dbReference type="CDD" id="cd00446">
    <property type="entry name" value="GrpE"/>
    <property type="match status" value="1"/>
</dbReference>
<dbReference type="PROSITE" id="PS01071">
    <property type="entry name" value="GRPE"/>
    <property type="match status" value="1"/>
</dbReference>
<comment type="function">
    <text evidence="3">Essential component of the PAM complex, a complex required for the translocation of transit peptide-containing proteins from the inner membrane into the mitochondrial matrix in an ATP-dependent manner.</text>
</comment>
<keyword evidence="3" id="KW-0496">Mitochondrion</keyword>
<dbReference type="InterPro" id="IPR009012">
    <property type="entry name" value="GrpE_head"/>
</dbReference>
<protein>
    <recommendedName>
        <fullName evidence="3">GrpE protein homolog</fullName>
    </recommendedName>
</protein>
<gene>
    <name evidence="5" type="ORF">CCMP2556_LOCUS38725</name>
</gene>
<keyword evidence="6" id="KW-1185">Reference proteome</keyword>
<evidence type="ECO:0000313" key="5">
    <source>
        <dbReference type="EMBL" id="CAK9078566.1"/>
    </source>
</evidence>
<dbReference type="PRINTS" id="PR00773">
    <property type="entry name" value="GRPEPROTEIN"/>
</dbReference>
<dbReference type="InterPro" id="IPR013805">
    <property type="entry name" value="GrpE_CC"/>
</dbReference>
<dbReference type="Gene3D" id="3.90.20.20">
    <property type="match status" value="1"/>
</dbReference>
<organism evidence="5 6">
    <name type="scientific">Durusdinium trenchii</name>
    <dbReference type="NCBI Taxonomy" id="1381693"/>
    <lineage>
        <taxon>Eukaryota</taxon>
        <taxon>Sar</taxon>
        <taxon>Alveolata</taxon>
        <taxon>Dinophyceae</taxon>
        <taxon>Suessiales</taxon>
        <taxon>Symbiodiniaceae</taxon>
        <taxon>Durusdinium</taxon>
    </lineage>
</organism>
<evidence type="ECO:0000256" key="3">
    <source>
        <dbReference type="RuleBase" id="RU000640"/>
    </source>
</evidence>
<comment type="caution">
    <text evidence="5">The sequence shown here is derived from an EMBL/GenBank/DDBJ whole genome shotgun (WGS) entry which is preliminary data.</text>
</comment>
<dbReference type="PANTHER" id="PTHR21237">
    <property type="entry name" value="GRPE PROTEIN"/>
    <property type="match status" value="1"/>
</dbReference>
<dbReference type="EMBL" id="CAXAMN010023583">
    <property type="protein sequence ID" value="CAK9078566.1"/>
    <property type="molecule type" value="Genomic_DNA"/>
</dbReference>
<evidence type="ECO:0000256" key="4">
    <source>
        <dbReference type="RuleBase" id="RU004478"/>
    </source>
</evidence>
<dbReference type="SUPFAM" id="SSF51064">
    <property type="entry name" value="Head domain of nucleotide exchange factor GrpE"/>
    <property type="match status" value="1"/>
</dbReference>
<reference evidence="5 6" key="1">
    <citation type="submission" date="2024-02" db="EMBL/GenBank/DDBJ databases">
        <authorList>
            <person name="Chen Y."/>
            <person name="Shah S."/>
            <person name="Dougan E. K."/>
            <person name="Thang M."/>
            <person name="Chan C."/>
        </authorList>
    </citation>
    <scope>NUCLEOTIDE SEQUENCE [LARGE SCALE GENOMIC DNA]</scope>
</reference>
<dbReference type="HAMAP" id="MF_01151">
    <property type="entry name" value="GrpE"/>
    <property type="match status" value="1"/>
</dbReference>
<dbReference type="InterPro" id="IPR000740">
    <property type="entry name" value="GrpE"/>
</dbReference>
<dbReference type="Pfam" id="PF01025">
    <property type="entry name" value="GrpE"/>
    <property type="match status" value="1"/>
</dbReference>
<name>A0ABP0PRA0_9DINO</name>
<evidence type="ECO:0000256" key="2">
    <source>
        <dbReference type="ARBA" id="ARBA00023186"/>
    </source>
</evidence>
<evidence type="ECO:0000256" key="1">
    <source>
        <dbReference type="ARBA" id="ARBA00009054"/>
    </source>
</evidence>
<comment type="subcellular location">
    <subcellularLocation>
        <location evidence="3">Mitochondrion matrix</location>
    </subcellularLocation>
</comment>
<accession>A0ABP0PRA0</accession>
<sequence>MRQRWSGVSRNCRFQRHAQDLENEAKYGYTKFALSLLHVADNLERAIDSVKIDQLDESEELQHEVAGVQEIRHVVEEAFREFGVTKMKALDHAFNPEHHEAMFAMEMPGKEPNMIFHVMEPGYMIHDRTLRAAKVGVTKCPEIHPPDSIARSERWLESARAPDTARVQKPSWPEPEILKTVKTTSLTKSELVDVLASAKTSKDTCGSVGLIGPFSDRQERNRAVKLLKQFDPVPHYEFDDEGLKAKMRRGKRRQYTYTMSHMRKCPAAIGILYIIFK</sequence>